<dbReference type="AlphaFoldDB" id="A0A8H4EK69"/>
<name>A0A8H4EK69_GIGMA</name>
<reference evidence="2 3" key="1">
    <citation type="journal article" date="2019" name="Environ. Microbiol.">
        <title>At the nexus of three kingdoms: the genome of the mycorrhizal fungus Gigaspora margarita provides insights into plant, endobacterial and fungal interactions.</title>
        <authorList>
            <person name="Venice F."/>
            <person name="Ghignone S."/>
            <person name="Salvioli di Fossalunga A."/>
            <person name="Amselem J."/>
            <person name="Novero M."/>
            <person name="Xianan X."/>
            <person name="Sedzielewska Toro K."/>
            <person name="Morin E."/>
            <person name="Lipzen A."/>
            <person name="Grigoriev I.V."/>
            <person name="Henrissat B."/>
            <person name="Martin F.M."/>
            <person name="Bonfante P."/>
        </authorList>
    </citation>
    <scope>NUCLEOTIDE SEQUENCE [LARGE SCALE GENOMIC DNA]</scope>
    <source>
        <strain evidence="2 3">BEG34</strain>
    </source>
</reference>
<dbReference type="PROSITE" id="PS50011">
    <property type="entry name" value="PROTEIN_KINASE_DOM"/>
    <property type="match status" value="1"/>
</dbReference>
<dbReference type="Pfam" id="PF07714">
    <property type="entry name" value="PK_Tyr_Ser-Thr"/>
    <property type="match status" value="1"/>
</dbReference>
<dbReference type="Gene3D" id="1.10.510.10">
    <property type="entry name" value="Transferase(Phosphotransferase) domain 1"/>
    <property type="match status" value="1"/>
</dbReference>
<dbReference type="OrthoDB" id="2304782at2759"/>
<comment type="caution">
    <text evidence="2">The sequence shown here is derived from an EMBL/GenBank/DDBJ whole genome shotgun (WGS) entry which is preliminary data.</text>
</comment>
<dbReference type="InterPro" id="IPR001245">
    <property type="entry name" value="Ser-Thr/Tyr_kinase_cat_dom"/>
</dbReference>
<dbReference type="EMBL" id="WTPW01000538">
    <property type="protein sequence ID" value="KAF0501381.1"/>
    <property type="molecule type" value="Genomic_DNA"/>
</dbReference>
<sequence>MRSDIYSFGVILWEISSGRLPFQSFESRYSIFIHVFNGNREIPVEGTPSQYERLYKQCWDDDPGKRPNIVSVLEDLNKLIKKIDILEPTTRDNNEIISKKLETKDTTHPSVIALILSPDEVRKILRDLGFEENEVALWNKSIEVPIGVSSILFVARAAILHGLHFQRISLYPEIETEYTFEPCKIPEFISNEIQSIDPGKIVNGDPHITFPRNVLVCKDQFPDSGGPNVLNEIKIKFPNKNFLYRGVSMRLIAATIAGGFGLGTTTINNEFGPGLYTTPDIDYALRYADGALFIFDWTDSGGNITTKNLSGNEWMRTVKGWICLGSGRKPGPPQHNEDVWQGPISSNNNDIRSCNDPQCSEVSQVVGKTELGINAFATRLIAIIYLYRNGINQ</sequence>
<dbReference type="InterPro" id="IPR000719">
    <property type="entry name" value="Prot_kinase_dom"/>
</dbReference>
<accession>A0A8H4EK69</accession>
<dbReference type="SUPFAM" id="SSF56112">
    <property type="entry name" value="Protein kinase-like (PK-like)"/>
    <property type="match status" value="1"/>
</dbReference>
<dbReference type="GO" id="GO:0004674">
    <property type="term" value="F:protein serine/threonine kinase activity"/>
    <property type="evidence" value="ECO:0007669"/>
    <property type="project" value="TreeGrafter"/>
</dbReference>
<dbReference type="InterPro" id="IPR011009">
    <property type="entry name" value="Kinase-like_dom_sf"/>
</dbReference>
<protein>
    <recommendedName>
        <fullName evidence="1">Protein kinase domain-containing protein</fullName>
    </recommendedName>
</protein>
<evidence type="ECO:0000313" key="2">
    <source>
        <dbReference type="EMBL" id="KAF0501381.1"/>
    </source>
</evidence>
<evidence type="ECO:0000259" key="1">
    <source>
        <dbReference type="PROSITE" id="PS50011"/>
    </source>
</evidence>
<dbReference type="Proteomes" id="UP000439903">
    <property type="component" value="Unassembled WGS sequence"/>
</dbReference>
<keyword evidence="3" id="KW-1185">Reference proteome</keyword>
<evidence type="ECO:0000313" key="3">
    <source>
        <dbReference type="Proteomes" id="UP000439903"/>
    </source>
</evidence>
<organism evidence="2 3">
    <name type="scientific">Gigaspora margarita</name>
    <dbReference type="NCBI Taxonomy" id="4874"/>
    <lineage>
        <taxon>Eukaryota</taxon>
        <taxon>Fungi</taxon>
        <taxon>Fungi incertae sedis</taxon>
        <taxon>Mucoromycota</taxon>
        <taxon>Glomeromycotina</taxon>
        <taxon>Glomeromycetes</taxon>
        <taxon>Diversisporales</taxon>
        <taxon>Gigasporaceae</taxon>
        <taxon>Gigaspora</taxon>
    </lineage>
</organism>
<gene>
    <name evidence="2" type="ORF">F8M41_020019</name>
</gene>
<dbReference type="InterPro" id="IPR051681">
    <property type="entry name" value="Ser/Thr_Kinases-Pseudokinases"/>
</dbReference>
<dbReference type="PANTHER" id="PTHR44329">
    <property type="entry name" value="SERINE/THREONINE-PROTEIN KINASE TNNI3K-RELATED"/>
    <property type="match status" value="1"/>
</dbReference>
<dbReference type="GO" id="GO:0005524">
    <property type="term" value="F:ATP binding"/>
    <property type="evidence" value="ECO:0007669"/>
    <property type="project" value="InterPro"/>
</dbReference>
<feature type="domain" description="Protein kinase" evidence="1">
    <location>
        <begin position="1"/>
        <end position="80"/>
    </location>
</feature>
<proteinExistence type="predicted"/>